<evidence type="ECO:0000313" key="15">
    <source>
        <dbReference type="Proteomes" id="UP000321196"/>
    </source>
</evidence>
<gene>
    <name evidence="14" type="ORF">FVP60_06850</name>
</gene>
<keyword evidence="4 12" id="KW-0812">Transmembrane</keyword>
<dbReference type="InterPro" id="IPR018764">
    <property type="entry name" value="RskA_C"/>
</dbReference>
<evidence type="ECO:0000256" key="2">
    <source>
        <dbReference type="ARBA" id="ARBA00004236"/>
    </source>
</evidence>
<dbReference type="Pfam" id="PF10099">
    <property type="entry name" value="RskA_C"/>
    <property type="match status" value="1"/>
</dbReference>
<protein>
    <recommendedName>
        <fullName evidence="10">Regulator of SigK</fullName>
    </recommendedName>
    <alternativeName>
        <fullName evidence="9">Sigma-K anti-sigma factor RskA</fullName>
    </alternativeName>
</protein>
<organism evidence="14 15">
    <name type="scientific">Microbacterium mitrae</name>
    <dbReference type="NCBI Taxonomy" id="664640"/>
    <lineage>
        <taxon>Bacteria</taxon>
        <taxon>Bacillati</taxon>
        <taxon>Actinomycetota</taxon>
        <taxon>Actinomycetes</taxon>
        <taxon>Micrococcales</taxon>
        <taxon>Microbacteriaceae</taxon>
        <taxon>Microbacterium</taxon>
    </lineage>
</organism>
<dbReference type="PANTHER" id="PTHR37461">
    <property type="entry name" value="ANTI-SIGMA-K FACTOR RSKA"/>
    <property type="match status" value="1"/>
</dbReference>
<keyword evidence="5 12" id="KW-1133">Transmembrane helix</keyword>
<feature type="compositionally biased region" description="Low complexity" evidence="11">
    <location>
        <begin position="88"/>
        <end position="103"/>
    </location>
</feature>
<dbReference type="GO" id="GO:0006417">
    <property type="term" value="P:regulation of translation"/>
    <property type="evidence" value="ECO:0007669"/>
    <property type="project" value="TreeGrafter"/>
</dbReference>
<keyword evidence="3" id="KW-1003">Cell membrane</keyword>
<dbReference type="RefSeq" id="WP_147825551.1">
    <property type="nucleotide sequence ID" value="NZ_BAAARG010000002.1"/>
</dbReference>
<evidence type="ECO:0000256" key="7">
    <source>
        <dbReference type="ARBA" id="ARBA00023136"/>
    </source>
</evidence>
<evidence type="ECO:0000256" key="10">
    <source>
        <dbReference type="ARBA" id="ARBA00030803"/>
    </source>
</evidence>
<evidence type="ECO:0000256" key="8">
    <source>
        <dbReference type="ARBA" id="ARBA00023163"/>
    </source>
</evidence>
<keyword evidence="7 12" id="KW-0472">Membrane</keyword>
<evidence type="ECO:0000259" key="13">
    <source>
        <dbReference type="Pfam" id="PF10099"/>
    </source>
</evidence>
<evidence type="ECO:0000256" key="1">
    <source>
        <dbReference type="ARBA" id="ARBA00004167"/>
    </source>
</evidence>
<dbReference type="GO" id="GO:0016989">
    <property type="term" value="F:sigma factor antagonist activity"/>
    <property type="evidence" value="ECO:0007669"/>
    <property type="project" value="TreeGrafter"/>
</dbReference>
<comment type="subcellular location">
    <subcellularLocation>
        <location evidence="2">Cell membrane</location>
    </subcellularLocation>
    <subcellularLocation>
        <location evidence="1">Membrane</location>
        <topology evidence="1">Single-pass membrane protein</topology>
    </subcellularLocation>
</comment>
<dbReference type="OrthoDB" id="153510at2"/>
<feature type="transmembrane region" description="Helical" evidence="12">
    <location>
        <begin position="128"/>
        <end position="149"/>
    </location>
</feature>
<feature type="region of interest" description="Disordered" evidence="11">
    <location>
        <begin position="75"/>
        <end position="119"/>
    </location>
</feature>
<comment type="caution">
    <text evidence="14">The sequence shown here is derived from an EMBL/GenBank/DDBJ whole genome shotgun (WGS) entry which is preliminary data.</text>
</comment>
<keyword evidence="8" id="KW-0804">Transcription</keyword>
<evidence type="ECO:0000313" key="14">
    <source>
        <dbReference type="EMBL" id="TXK04416.1"/>
    </source>
</evidence>
<dbReference type="GO" id="GO:0005886">
    <property type="term" value="C:plasma membrane"/>
    <property type="evidence" value="ECO:0007669"/>
    <property type="project" value="UniProtKB-SubCell"/>
</dbReference>
<evidence type="ECO:0000256" key="4">
    <source>
        <dbReference type="ARBA" id="ARBA00022692"/>
    </source>
</evidence>
<sequence length="274" mass="28091">MTENEFIELAAGYALDALSPEDEARYRAALEDNPQWNDIALAAEATAAQLAMAVPEASPPASIRDSLLTQIASTPQESRDGSAGVDHAPASASDGGDGSASPPIAVPEDSTGTDRTSARASNSWRRRWFALAASIALLVGVAVASTVIFSTLNRPAAVVALEEVQAAGDAAQASTELPAGGSATAHWSASLETAVLVTTGLEQLEPNKSYELWLVRGDTPLPSGVFTSDTDGQTTAVLSEPLRPGDVIAVTIEDAGGSPTGLPTTDPIIVIETS</sequence>
<reference evidence="14 15" key="1">
    <citation type="submission" date="2019-08" db="EMBL/GenBank/DDBJ databases">
        <authorList>
            <person name="Dong K."/>
        </authorList>
    </citation>
    <scope>NUCLEOTIDE SEQUENCE [LARGE SCALE GENOMIC DNA]</scope>
    <source>
        <strain evidence="14 15">M4-8</strain>
    </source>
</reference>
<dbReference type="PANTHER" id="PTHR37461:SF1">
    <property type="entry name" value="ANTI-SIGMA-K FACTOR RSKA"/>
    <property type="match status" value="1"/>
</dbReference>
<evidence type="ECO:0000256" key="11">
    <source>
        <dbReference type="SAM" id="MobiDB-lite"/>
    </source>
</evidence>
<keyword evidence="6" id="KW-0805">Transcription regulation</keyword>
<dbReference type="AlphaFoldDB" id="A0A5C8HLT6"/>
<dbReference type="Gene3D" id="1.10.10.1320">
    <property type="entry name" value="Anti-sigma factor, zinc-finger domain"/>
    <property type="match status" value="1"/>
</dbReference>
<dbReference type="EMBL" id="VRSW01000002">
    <property type="protein sequence ID" value="TXK04416.1"/>
    <property type="molecule type" value="Genomic_DNA"/>
</dbReference>
<evidence type="ECO:0000256" key="12">
    <source>
        <dbReference type="SAM" id="Phobius"/>
    </source>
</evidence>
<evidence type="ECO:0000256" key="9">
    <source>
        <dbReference type="ARBA" id="ARBA00029829"/>
    </source>
</evidence>
<feature type="domain" description="Anti-sigma K factor RskA C-terminal" evidence="13">
    <location>
        <begin position="131"/>
        <end position="265"/>
    </location>
</feature>
<dbReference type="InterPro" id="IPR041916">
    <property type="entry name" value="Anti_sigma_zinc_sf"/>
</dbReference>
<evidence type="ECO:0000256" key="6">
    <source>
        <dbReference type="ARBA" id="ARBA00023015"/>
    </source>
</evidence>
<evidence type="ECO:0000256" key="5">
    <source>
        <dbReference type="ARBA" id="ARBA00022989"/>
    </source>
</evidence>
<evidence type="ECO:0000256" key="3">
    <source>
        <dbReference type="ARBA" id="ARBA00022475"/>
    </source>
</evidence>
<proteinExistence type="predicted"/>
<name>A0A5C8HLT6_9MICO</name>
<keyword evidence="15" id="KW-1185">Reference proteome</keyword>
<accession>A0A5C8HLT6</accession>
<dbReference type="Proteomes" id="UP000321196">
    <property type="component" value="Unassembled WGS sequence"/>
</dbReference>
<dbReference type="InterPro" id="IPR051474">
    <property type="entry name" value="Anti-sigma-K/W_factor"/>
</dbReference>